<evidence type="ECO:0000313" key="19">
    <source>
        <dbReference type="Proteomes" id="UP000266895"/>
    </source>
</evidence>
<evidence type="ECO:0000313" key="18">
    <source>
        <dbReference type="EMBL" id="VEG29140.1"/>
    </source>
</evidence>
<evidence type="ECO:0000256" key="10">
    <source>
        <dbReference type="ARBA" id="ARBA00023268"/>
    </source>
</evidence>
<dbReference type="InterPro" id="IPR023346">
    <property type="entry name" value="Lysozyme-like_dom_sf"/>
</dbReference>
<evidence type="ECO:0000256" key="2">
    <source>
        <dbReference type="ARBA" id="ARBA00007739"/>
    </source>
</evidence>
<evidence type="ECO:0000256" key="11">
    <source>
        <dbReference type="ARBA" id="ARBA00023316"/>
    </source>
</evidence>
<dbReference type="GO" id="GO:0009252">
    <property type="term" value="P:peptidoglycan biosynthetic process"/>
    <property type="evidence" value="ECO:0007669"/>
    <property type="project" value="UniProtKB-KW"/>
</dbReference>
<organism evidence="18 19">
    <name type="scientific">Actinomyces howellii</name>
    <dbReference type="NCBI Taxonomy" id="52771"/>
    <lineage>
        <taxon>Bacteria</taxon>
        <taxon>Bacillati</taxon>
        <taxon>Actinomycetota</taxon>
        <taxon>Actinomycetes</taxon>
        <taxon>Actinomycetales</taxon>
        <taxon>Actinomycetaceae</taxon>
        <taxon>Actinomyces</taxon>
    </lineage>
</organism>
<dbReference type="InterPro" id="IPR001264">
    <property type="entry name" value="Glyco_trans_51"/>
</dbReference>
<keyword evidence="4" id="KW-0645">Protease</keyword>
<proteinExistence type="inferred from homology"/>
<dbReference type="AlphaFoldDB" id="A0A3S4V5I4"/>
<comment type="similarity">
    <text evidence="1">In the C-terminal section; belongs to the transpeptidase family.</text>
</comment>
<evidence type="ECO:0000256" key="8">
    <source>
        <dbReference type="ARBA" id="ARBA00022960"/>
    </source>
</evidence>
<dbReference type="Proteomes" id="UP000266895">
    <property type="component" value="Chromosome"/>
</dbReference>
<evidence type="ECO:0000259" key="17">
    <source>
        <dbReference type="Pfam" id="PF00912"/>
    </source>
</evidence>
<protein>
    <submittedName>
        <fullName evidence="18">Penicillin-binding protein 1A</fullName>
    </submittedName>
</protein>
<keyword evidence="8" id="KW-0133">Cell shape</keyword>
<dbReference type="Gene3D" id="3.40.710.10">
    <property type="entry name" value="DD-peptidase/beta-lactamase superfamily"/>
    <property type="match status" value="1"/>
</dbReference>
<comment type="catalytic activity">
    <reaction evidence="13">
        <text>[GlcNAc-(1-&gt;4)-Mur2Ac(oyl-L-Ala-gamma-D-Glu-L-Lys-D-Ala-D-Ala)](n)-di-trans,octa-cis-undecaprenyl diphosphate + beta-D-GlcNAc-(1-&gt;4)-Mur2Ac(oyl-L-Ala-gamma-D-Glu-L-Lys-D-Ala-D-Ala)-di-trans,octa-cis-undecaprenyl diphosphate = [GlcNAc-(1-&gt;4)-Mur2Ac(oyl-L-Ala-gamma-D-Glu-L-Lys-D-Ala-D-Ala)](n+1)-di-trans,octa-cis-undecaprenyl diphosphate + di-trans,octa-cis-undecaprenyl diphosphate + H(+)</text>
        <dbReference type="Rhea" id="RHEA:23708"/>
        <dbReference type="Rhea" id="RHEA-COMP:9602"/>
        <dbReference type="Rhea" id="RHEA-COMP:9603"/>
        <dbReference type="ChEBI" id="CHEBI:15378"/>
        <dbReference type="ChEBI" id="CHEBI:58405"/>
        <dbReference type="ChEBI" id="CHEBI:60033"/>
        <dbReference type="ChEBI" id="CHEBI:78435"/>
        <dbReference type="EC" id="2.4.99.28"/>
    </reaction>
</comment>
<dbReference type="InterPro" id="IPR036950">
    <property type="entry name" value="PBP_transglycosylase"/>
</dbReference>
<comment type="catalytic activity">
    <reaction evidence="12">
        <text>Preferential cleavage: (Ac)2-L-Lys-D-Ala-|-D-Ala. Also transpeptidation of peptidyl-alanyl moieties that are N-acyl substituents of D-alanine.</text>
        <dbReference type="EC" id="3.4.16.4"/>
    </reaction>
</comment>
<dbReference type="EMBL" id="LR134350">
    <property type="protein sequence ID" value="VEG29140.1"/>
    <property type="molecule type" value="Genomic_DNA"/>
</dbReference>
<keyword evidence="19" id="KW-1185">Reference proteome</keyword>
<keyword evidence="6" id="KW-0808">Transferase</keyword>
<feature type="chain" id="PRO_5018630152" evidence="15">
    <location>
        <begin position="27"/>
        <end position="750"/>
    </location>
</feature>
<name>A0A3S4V5I4_9ACTO</name>
<evidence type="ECO:0000256" key="7">
    <source>
        <dbReference type="ARBA" id="ARBA00022801"/>
    </source>
</evidence>
<feature type="signal peptide" evidence="15">
    <location>
        <begin position="1"/>
        <end position="26"/>
    </location>
</feature>
<feature type="compositionally biased region" description="Low complexity" evidence="14">
    <location>
        <begin position="713"/>
        <end position="722"/>
    </location>
</feature>
<dbReference type="PANTHER" id="PTHR32282:SF33">
    <property type="entry name" value="PEPTIDOGLYCAN GLYCOSYLTRANSFERASE"/>
    <property type="match status" value="1"/>
</dbReference>
<dbReference type="PANTHER" id="PTHR32282">
    <property type="entry name" value="BINDING PROTEIN TRANSPEPTIDASE, PUTATIVE-RELATED"/>
    <property type="match status" value="1"/>
</dbReference>
<dbReference type="Gene3D" id="1.10.3810.10">
    <property type="entry name" value="Biosynthetic peptidoglycan transglycosylase-like"/>
    <property type="match status" value="1"/>
</dbReference>
<keyword evidence="15" id="KW-0732">Signal</keyword>
<dbReference type="GO" id="GO:0008658">
    <property type="term" value="F:penicillin binding"/>
    <property type="evidence" value="ECO:0007669"/>
    <property type="project" value="InterPro"/>
</dbReference>
<dbReference type="GO" id="GO:0008360">
    <property type="term" value="P:regulation of cell shape"/>
    <property type="evidence" value="ECO:0007669"/>
    <property type="project" value="UniProtKB-KW"/>
</dbReference>
<evidence type="ECO:0000256" key="9">
    <source>
        <dbReference type="ARBA" id="ARBA00022984"/>
    </source>
</evidence>
<keyword evidence="7" id="KW-0378">Hydrolase</keyword>
<keyword evidence="10" id="KW-0511">Multifunctional enzyme</keyword>
<dbReference type="Pfam" id="PF00905">
    <property type="entry name" value="Transpeptidase"/>
    <property type="match status" value="1"/>
</dbReference>
<dbReference type="GO" id="GO:0008955">
    <property type="term" value="F:peptidoglycan glycosyltransferase activity"/>
    <property type="evidence" value="ECO:0007669"/>
    <property type="project" value="UniProtKB-EC"/>
</dbReference>
<dbReference type="KEGG" id="ahw:NCTC11636_01898"/>
<evidence type="ECO:0000256" key="3">
    <source>
        <dbReference type="ARBA" id="ARBA00022645"/>
    </source>
</evidence>
<evidence type="ECO:0000256" key="14">
    <source>
        <dbReference type="SAM" id="MobiDB-lite"/>
    </source>
</evidence>
<evidence type="ECO:0000256" key="1">
    <source>
        <dbReference type="ARBA" id="ARBA00007090"/>
    </source>
</evidence>
<feature type="compositionally biased region" description="Polar residues" evidence="14">
    <location>
        <begin position="698"/>
        <end position="712"/>
    </location>
</feature>
<evidence type="ECO:0000259" key="16">
    <source>
        <dbReference type="Pfam" id="PF00905"/>
    </source>
</evidence>
<keyword evidence="5" id="KW-0328">Glycosyltransferase</keyword>
<keyword evidence="3" id="KW-0121">Carboxypeptidase</keyword>
<feature type="domain" description="Glycosyl transferase family 51" evidence="17">
    <location>
        <begin position="61"/>
        <end position="248"/>
    </location>
</feature>
<evidence type="ECO:0000256" key="4">
    <source>
        <dbReference type="ARBA" id="ARBA00022670"/>
    </source>
</evidence>
<dbReference type="GO" id="GO:0071555">
    <property type="term" value="P:cell wall organization"/>
    <property type="evidence" value="ECO:0007669"/>
    <property type="project" value="UniProtKB-KW"/>
</dbReference>
<dbReference type="SUPFAM" id="SSF53955">
    <property type="entry name" value="Lysozyme-like"/>
    <property type="match status" value="1"/>
</dbReference>
<feature type="region of interest" description="Disordered" evidence="14">
    <location>
        <begin position="682"/>
        <end position="722"/>
    </location>
</feature>
<dbReference type="InterPro" id="IPR012338">
    <property type="entry name" value="Beta-lactam/transpept-like"/>
</dbReference>
<evidence type="ECO:0000256" key="5">
    <source>
        <dbReference type="ARBA" id="ARBA00022676"/>
    </source>
</evidence>
<dbReference type="GO" id="GO:0009002">
    <property type="term" value="F:serine-type D-Ala-D-Ala carboxypeptidase activity"/>
    <property type="evidence" value="ECO:0007669"/>
    <property type="project" value="UniProtKB-EC"/>
</dbReference>
<accession>A0A3S4V5I4</accession>
<dbReference type="FunFam" id="1.10.3810.10:FF:000001">
    <property type="entry name" value="Penicillin-binding protein 1A"/>
    <property type="match status" value="1"/>
</dbReference>
<gene>
    <name evidence="18" type="primary">mrcA_2</name>
    <name evidence="18" type="ORF">NCTC11636_01898</name>
</gene>
<sequence length="750" mass="79037">MLLVFLLLSSAGGLLTAGFAMPFVGAASAVTSASAQLFDELPDDFNVLEPSEISVIRASNGQQITQFYAENRIVVPLSEMSVNIQNAIIAVEDQRFYQHKGVDPAGIVRAVVSNANSGDTQGASTLTQQYVRNVLIEAGLRSDDPAAIAAAKAPTVARKLREIKYALTLEQKYSKQQILEGYLNIAAFGPSTYGVEASSRYYFSHSAAELTIPEAALLAGITNAPGAYDPEAYPDKAKSRMDWVLQKMYEEQFITEEEYQAGLATQIADMLKITSTPGGCAAAGSAAYFCEYVVSEIENSELYGASEAERRQLLLRGGLDITTTIDLDKQAAADAAVQEYVPTGDASGVKAALASVEPGTGRILALSQNTNYGEAASADSSTTQISLNVDASHGGMKNSDGTSGFQPGSTFKAFVLAQWYASGRSGYETMNTDPTTFPASTWTISCDPSKADSWKVGNANSSEGGTHNVIQNTALSINVGYARMTSKLDICDITGLAAKLGVTNNDGEALSPSPSIALGSQEVTPLQMANAYATFAASGMYCKPIAIDKIVDTDGNEIPVPSAECTQAMDATAADRTTATLQQVLTSQGTGRSAILSGGRPAAGKTGTTERMDNAWFVGYTPQLSAAVWLGHSEGYSPMDDQWIGGRYYSTMYGSDAPAPLWKMYMDAALSSAAVEGFPQVSLGSAPASSSSSSSQSNRGENTSGGQATQEPAQAEEQVVVEEQVVEEQVVVEQAEGGRAPEQQAITEDD</sequence>
<dbReference type="Pfam" id="PF00912">
    <property type="entry name" value="Transgly"/>
    <property type="match status" value="1"/>
</dbReference>
<keyword evidence="9" id="KW-0573">Peptidoglycan synthesis</keyword>
<feature type="domain" description="Penicillin-binding protein transpeptidase" evidence="16">
    <location>
        <begin position="356"/>
        <end position="629"/>
    </location>
</feature>
<evidence type="ECO:0000256" key="12">
    <source>
        <dbReference type="ARBA" id="ARBA00034000"/>
    </source>
</evidence>
<evidence type="ECO:0000256" key="6">
    <source>
        <dbReference type="ARBA" id="ARBA00022679"/>
    </source>
</evidence>
<feature type="compositionally biased region" description="Low complexity" evidence="14">
    <location>
        <begin position="682"/>
        <end position="697"/>
    </location>
</feature>
<reference evidence="18 19" key="1">
    <citation type="submission" date="2018-12" db="EMBL/GenBank/DDBJ databases">
        <authorList>
            <consortium name="Pathogen Informatics"/>
        </authorList>
    </citation>
    <scope>NUCLEOTIDE SEQUENCE [LARGE SCALE GENOMIC DNA]</scope>
    <source>
        <strain evidence="18 19">NCTC11636</strain>
    </source>
</reference>
<dbReference type="InterPro" id="IPR050396">
    <property type="entry name" value="Glycosyltr_51/Transpeptidase"/>
</dbReference>
<keyword evidence="11" id="KW-0961">Cell wall biogenesis/degradation</keyword>
<dbReference type="SUPFAM" id="SSF56601">
    <property type="entry name" value="beta-lactamase/transpeptidase-like"/>
    <property type="match status" value="1"/>
</dbReference>
<evidence type="ECO:0000256" key="13">
    <source>
        <dbReference type="ARBA" id="ARBA00049902"/>
    </source>
</evidence>
<dbReference type="InterPro" id="IPR001460">
    <property type="entry name" value="PCN-bd_Tpept"/>
</dbReference>
<dbReference type="GO" id="GO:0030288">
    <property type="term" value="C:outer membrane-bounded periplasmic space"/>
    <property type="evidence" value="ECO:0007669"/>
    <property type="project" value="TreeGrafter"/>
</dbReference>
<dbReference type="GO" id="GO:0006508">
    <property type="term" value="P:proteolysis"/>
    <property type="evidence" value="ECO:0007669"/>
    <property type="project" value="UniProtKB-KW"/>
</dbReference>
<evidence type="ECO:0000256" key="15">
    <source>
        <dbReference type="SAM" id="SignalP"/>
    </source>
</evidence>
<comment type="similarity">
    <text evidence="2">In the N-terminal section; belongs to the glycosyltransferase 51 family.</text>
</comment>